<feature type="transmembrane region" description="Helical" evidence="6">
    <location>
        <begin position="98"/>
        <end position="119"/>
    </location>
</feature>
<evidence type="ECO:0000256" key="3">
    <source>
        <dbReference type="ARBA" id="ARBA00022692"/>
    </source>
</evidence>
<name>A0A837D3I8_9PSEU</name>
<evidence type="ECO:0000313" key="7">
    <source>
        <dbReference type="EMBL" id="KHF42257.1"/>
    </source>
</evidence>
<evidence type="ECO:0000313" key="8">
    <source>
        <dbReference type="Proteomes" id="UP000030848"/>
    </source>
</evidence>
<dbReference type="EMBL" id="JRZE01000008">
    <property type="protein sequence ID" value="KHF42257.1"/>
    <property type="molecule type" value="Genomic_DNA"/>
</dbReference>
<comment type="subcellular location">
    <subcellularLocation>
        <location evidence="1">Cell membrane</location>
        <topology evidence="1">Multi-pass membrane protein</topology>
    </subcellularLocation>
</comment>
<evidence type="ECO:0000256" key="1">
    <source>
        <dbReference type="ARBA" id="ARBA00004651"/>
    </source>
</evidence>
<keyword evidence="3 6" id="KW-0812">Transmembrane</keyword>
<dbReference type="AlphaFoldDB" id="A0A837D3I8"/>
<dbReference type="GO" id="GO:0006865">
    <property type="term" value="P:amino acid transport"/>
    <property type="evidence" value="ECO:0007669"/>
    <property type="project" value="InterPro"/>
</dbReference>
<feature type="transmembrane region" description="Helical" evidence="6">
    <location>
        <begin position="58"/>
        <end position="78"/>
    </location>
</feature>
<dbReference type="GO" id="GO:0005886">
    <property type="term" value="C:plasma membrane"/>
    <property type="evidence" value="ECO:0007669"/>
    <property type="project" value="UniProtKB-SubCell"/>
</dbReference>
<comment type="caution">
    <text evidence="7">The sequence shown here is derived from an EMBL/GenBank/DDBJ whole genome shotgun (WGS) entry which is preliminary data.</text>
</comment>
<protein>
    <submittedName>
        <fullName evidence="7">Threonine transporter</fullName>
    </submittedName>
</protein>
<dbReference type="InterPro" id="IPR001123">
    <property type="entry name" value="LeuE-type"/>
</dbReference>
<keyword evidence="2" id="KW-1003">Cell membrane</keyword>
<dbReference type="Pfam" id="PF01810">
    <property type="entry name" value="LysE"/>
    <property type="match status" value="1"/>
</dbReference>
<evidence type="ECO:0000256" key="2">
    <source>
        <dbReference type="ARBA" id="ARBA00022475"/>
    </source>
</evidence>
<evidence type="ECO:0000256" key="6">
    <source>
        <dbReference type="SAM" id="Phobius"/>
    </source>
</evidence>
<keyword evidence="4 6" id="KW-1133">Transmembrane helix</keyword>
<evidence type="ECO:0000256" key="5">
    <source>
        <dbReference type="ARBA" id="ARBA00023136"/>
    </source>
</evidence>
<reference evidence="7 8" key="1">
    <citation type="submission" date="2014-10" db="EMBL/GenBank/DDBJ databases">
        <title>Genome sequence of Micropolyspora internatus JCM3315.</title>
        <authorList>
            <person name="Shin S.-K."/>
            <person name="Yi H."/>
        </authorList>
    </citation>
    <scope>NUCLEOTIDE SEQUENCE [LARGE SCALE GENOMIC DNA]</scope>
    <source>
        <strain evidence="7 8">JCM 3315</strain>
    </source>
</reference>
<evidence type="ECO:0000256" key="4">
    <source>
        <dbReference type="ARBA" id="ARBA00022989"/>
    </source>
</evidence>
<proteinExistence type="predicted"/>
<sequence length="120" mass="12939">MTFLRFGLSEGEAAAGAAPAGRQRPGFRTGALVLLLNPKAYYTVAAVFTQFPRAPADATTALVITVVLTLNNLVAFLVRTLGGRAFAVLFRDERPKRWLDRLFATALIGVAGWMALPLFS</sequence>
<organism evidence="7 8">
    <name type="scientific">Saccharomonospora viridis</name>
    <dbReference type="NCBI Taxonomy" id="1852"/>
    <lineage>
        <taxon>Bacteria</taxon>
        <taxon>Bacillati</taxon>
        <taxon>Actinomycetota</taxon>
        <taxon>Actinomycetes</taxon>
        <taxon>Pseudonocardiales</taxon>
        <taxon>Pseudonocardiaceae</taxon>
        <taxon>Saccharomonospora</taxon>
    </lineage>
</organism>
<gene>
    <name evidence="7" type="ORF">MINT15_40630</name>
</gene>
<accession>A0A837D3I8</accession>
<keyword evidence="5 6" id="KW-0472">Membrane</keyword>
<dbReference type="Proteomes" id="UP000030848">
    <property type="component" value="Unassembled WGS sequence"/>
</dbReference>